<protein>
    <submittedName>
        <fullName evidence="2">Uncharacterized protein</fullName>
    </submittedName>
</protein>
<proteinExistence type="predicted"/>
<sequence>MFTSHGVKLLYIIALLFSACASPLAVDPLRPRDLDTRGGHVISFNEWRGFSSLDNFDTYGSDDFCRARFNQVIVKEREVEMAKKIITEQICEVETQTIVLSQFHGSLGLFSNDLRRRGHHAVGFD</sequence>
<organism evidence="2 3">
    <name type="scientific">Paramarasmius palmivorus</name>
    <dbReference type="NCBI Taxonomy" id="297713"/>
    <lineage>
        <taxon>Eukaryota</taxon>
        <taxon>Fungi</taxon>
        <taxon>Dikarya</taxon>
        <taxon>Basidiomycota</taxon>
        <taxon>Agaricomycotina</taxon>
        <taxon>Agaricomycetes</taxon>
        <taxon>Agaricomycetidae</taxon>
        <taxon>Agaricales</taxon>
        <taxon>Marasmiineae</taxon>
        <taxon>Marasmiaceae</taxon>
        <taxon>Paramarasmius</taxon>
    </lineage>
</organism>
<keyword evidence="3" id="KW-1185">Reference proteome</keyword>
<reference evidence="2 3" key="1">
    <citation type="submission" date="2024-01" db="EMBL/GenBank/DDBJ databases">
        <title>A draft genome for a cacao thread blight-causing isolate of Paramarasmius palmivorus.</title>
        <authorList>
            <person name="Baruah I.K."/>
            <person name="Bukari Y."/>
            <person name="Amoako-Attah I."/>
            <person name="Meinhardt L.W."/>
            <person name="Bailey B.A."/>
            <person name="Cohen S.P."/>
        </authorList>
    </citation>
    <scope>NUCLEOTIDE SEQUENCE [LARGE SCALE GENOMIC DNA]</scope>
    <source>
        <strain evidence="2 3">GH-12</strain>
    </source>
</reference>
<dbReference type="EMBL" id="JAYKXP010000014">
    <property type="protein sequence ID" value="KAK7051001.1"/>
    <property type="molecule type" value="Genomic_DNA"/>
</dbReference>
<feature type="chain" id="PRO_5043631527" evidence="1">
    <location>
        <begin position="22"/>
        <end position="125"/>
    </location>
</feature>
<feature type="signal peptide" evidence="1">
    <location>
        <begin position="1"/>
        <end position="21"/>
    </location>
</feature>
<keyword evidence="1" id="KW-0732">Signal</keyword>
<evidence type="ECO:0000256" key="1">
    <source>
        <dbReference type="SAM" id="SignalP"/>
    </source>
</evidence>
<accession>A0AAW0DK75</accession>
<comment type="caution">
    <text evidence="2">The sequence shown here is derived from an EMBL/GenBank/DDBJ whole genome shotgun (WGS) entry which is preliminary data.</text>
</comment>
<gene>
    <name evidence="2" type="ORF">VNI00_005113</name>
</gene>
<name>A0AAW0DK75_9AGAR</name>
<dbReference type="AlphaFoldDB" id="A0AAW0DK75"/>
<dbReference type="Proteomes" id="UP001383192">
    <property type="component" value="Unassembled WGS sequence"/>
</dbReference>
<evidence type="ECO:0000313" key="3">
    <source>
        <dbReference type="Proteomes" id="UP001383192"/>
    </source>
</evidence>
<evidence type="ECO:0000313" key="2">
    <source>
        <dbReference type="EMBL" id="KAK7051001.1"/>
    </source>
</evidence>